<accession>A0A0N5ABJ4</accession>
<protein>
    <submittedName>
        <fullName evidence="2">Uncharacterized protein</fullName>
    </submittedName>
</protein>
<proteinExistence type="predicted"/>
<sequence length="73" mass="7916">MENGSCQNAANCLNNCLTSRICQPTEAEAEAELCCSDSRRHQTDIRIQFQLLKVKVGAAEAAGGAQADAWQQF</sequence>
<reference evidence="2" key="1">
    <citation type="submission" date="2017-02" db="UniProtKB">
        <authorList>
            <consortium name="WormBaseParasite"/>
        </authorList>
    </citation>
    <scope>IDENTIFICATION</scope>
</reference>
<evidence type="ECO:0000313" key="2">
    <source>
        <dbReference type="WBParaSite" id="SMUV_0000152001-mRNA-1"/>
    </source>
</evidence>
<dbReference type="Proteomes" id="UP000046393">
    <property type="component" value="Unplaced"/>
</dbReference>
<dbReference type="AlphaFoldDB" id="A0A0N5ABJ4"/>
<keyword evidence="1" id="KW-1185">Reference proteome</keyword>
<name>A0A0N5ABJ4_9BILA</name>
<organism evidence="1 2">
    <name type="scientific">Syphacia muris</name>
    <dbReference type="NCBI Taxonomy" id="451379"/>
    <lineage>
        <taxon>Eukaryota</taxon>
        <taxon>Metazoa</taxon>
        <taxon>Ecdysozoa</taxon>
        <taxon>Nematoda</taxon>
        <taxon>Chromadorea</taxon>
        <taxon>Rhabditida</taxon>
        <taxon>Spirurina</taxon>
        <taxon>Oxyuridomorpha</taxon>
        <taxon>Oxyuroidea</taxon>
        <taxon>Oxyuridae</taxon>
        <taxon>Syphacia</taxon>
    </lineage>
</organism>
<evidence type="ECO:0000313" key="1">
    <source>
        <dbReference type="Proteomes" id="UP000046393"/>
    </source>
</evidence>
<dbReference type="WBParaSite" id="SMUV_0000152001-mRNA-1">
    <property type="protein sequence ID" value="SMUV_0000152001-mRNA-1"/>
    <property type="gene ID" value="SMUV_0000152001"/>
</dbReference>